<evidence type="ECO:0000313" key="3">
    <source>
        <dbReference type="Proteomes" id="UP000761574"/>
    </source>
</evidence>
<accession>A0ABQ4PA12</accession>
<dbReference type="EMBL" id="BPFB01000009">
    <property type="protein sequence ID" value="GIU44365.1"/>
    <property type="molecule type" value="Genomic_DNA"/>
</dbReference>
<dbReference type="CDD" id="cd02440">
    <property type="entry name" value="AdoMet_MTases"/>
    <property type="match status" value="1"/>
</dbReference>
<keyword evidence="2" id="KW-0808">Transferase</keyword>
<evidence type="ECO:0000313" key="2">
    <source>
        <dbReference type="EMBL" id="GIU44365.1"/>
    </source>
</evidence>
<proteinExistence type="predicted"/>
<dbReference type="GO" id="GO:0008168">
    <property type="term" value="F:methyltransferase activity"/>
    <property type="evidence" value="ECO:0007669"/>
    <property type="project" value="UniProtKB-KW"/>
</dbReference>
<feature type="domain" description="Methyltransferase" evidence="1">
    <location>
        <begin position="29"/>
        <end position="112"/>
    </location>
</feature>
<keyword evidence="2" id="KW-0489">Methyltransferase</keyword>
<name>A0ABQ4PA12_9GAMM</name>
<keyword evidence="3" id="KW-1185">Reference proteome</keyword>
<gene>
    <name evidence="2" type="ORF">TUM4630_09860</name>
</gene>
<reference evidence="2 3" key="1">
    <citation type="submission" date="2021-05" db="EMBL/GenBank/DDBJ databases">
        <title>Molecular characterization for Shewanella algae harboring chromosomal blaOXA-55-like strains isolated from clinical and environment sample.</title>
        <authorList>
            <person name="Ohama Y."/>
            <person name="Aoki K."/>
            <person name="Harada S."/>
            <person name="Moriya K."/>
            <person name="Ishii Y."/>
            <person name="Tateda K."/>
        </authorList>
    </citation>
    <scope>NUCLEOTIDE SEQUENCE [LARGE SCALE GENOMIC DNA]</scope>
    <source>
        <strain evidence="2 3">LMG 23746</strain>
    </source>
</reference>
<dbReference type="Gene3D" id="3.40.50.150">
    <property type="entry name" value="Vaccinia Virus protein VP39"/>
    <property type="match status" value="1"/>
</dbReference>
<dbReference type="RefSeq" id="WP_119977613.1">
    <property type="nucleotide sequence ID" value="NZ_BPFB01000009.1"/>
</dbReference>
<evidence type="ECO:0000259" key="1">
    <source>
        <dbReference type="Pfam" id="PF13649"/>
    </source>
</evidence>
<organism evidence="2 3">
    <name type="scientific">Shewanella algidipiscicola</name>
    <dbReference type="NCBI Taxonomy" id="614070"/>
    <lineage>
        <taxon>Bacteria</taxon>
        <taxon>Pseudomonadati</taxon>
        <taxon>Pseudomonadota</taxon>
        <taxon>Gammaproteobacteria</taxon>
        <taxon>Alteromonadales</taxon>
        <taxon>Shewanellaceae</taxon>
        <taxon>Shewanella</taxon>
    </lineage>
</organism>
<protein>
    <submittedName>
        <fullName evidence="2">Type 12 methyltransferase</fullName>
    </submittedName>
</protein>
<comment type="caution">
    <text evidence="2">The sequence shown here is derived from an EMBL/GenBank/DDBJ whole genome shotgun (WGS) entry which is preliminary data.</text>
</comment>
<dbReference type="InterPro" id="IPR029063">
    <property type="entry name" value="SAM-dependent_MTases_sf"/>
</dbReference>
<dbReference type="SUPFAM" id="SSF53335">
    <property type="entry name" value="S-adenosyl-L-methionine-dependent methyltransferases"/>
    <property type="match status" value="1"/>
</dbReference>
<dbReference type="Proteomes" id="UP000761574">
    <property type="component" value="Unassembled WGS sequence"/>
</dbReference>
<dbReference type="Pfam" id="PF13649">
    <property type="entry name" value="Methyltransf_25"/>
    <property type="match status" value="1"/>
</dbReference>
<dbReference type="GO" id="GO:0032259">
    <property type="term" value="P:methylation"/>
    <property type="evidence" value="ECO:0007669"/>
    <property type="project" value="UniProtKB-KW"/>
</dbReference>
<sequence>MEKKRLKANVAPLISHYLPNLAQPAQLQILDLACGGGRNGLWFAQQGANVTFIDKDISNLPKLLPHCHALAYDLEDGSAPALPVHEFDIVLVFNYLHRPLFEQIKHCVKPEGLLIYETFTTEQAKVGRPKNPAFLLQADELLTQFDEFDILHYFEGNVGCEDEPIYKAQFIGQKRA</sequence>
<dbReference type="InterPro" id="IPR041698">
    <property type="entry name" value="Methyltransf_25"/>
</dbReference>